<dbReference type="Proteomes" id="UP000680656">
    <property type="component" value="Chromosome"/>
</dbReference>
<dbReference type="KEGG" id="mrtj:KHC33_15985"/>
<accession>A0A8E7EJT2</accession>
<name>A0A8E7EJT2_9EURY</name>
<sequence length="182" mass="20500">MNTRMCLSLIIVLLLLVIPVFGDDLTKIYGSVPKYGVNKVTLDNSQNEKEAVVVFKEINWPIPFAVYVSPKKTGVLSLPSESYQIYYTLGYGWSNAEKRFLKDPEYFMLGNVLNAGEDGTIHEEKTTPVNIVTGTYVDEHNVTRTLTQETGPAEWSWAESRIMLFPDSQNPAISIDESEFPL</sequence>
<evidence type="ECO:0000313" key="1">
    <source>
        <dbReference type="EMBL" id="QVV88785.1"/>
    </source>
</evidence>
<organism evidence="1 2">
    <name type="scientific">Methanospirillum purgamenti</name>
    <dbReference type="NCBI Taxonomy" id="2834276"/>
    <lineage>
        <taxon>Archaea</taxon>
        <taxon>Methanobacteriati</taxon>
        <taxon>Methanobacteriota</taxon>
        <taxon>Stenosarchaea group</taxon>
        <taxon>Methanomicrobia</taxon>
        <taxon>Methanomicrobiales</taxon>
        <taxon>Methanospirillaceae</taxon>
        <taxon>Methanospirillum</taxon>
    </lineage>
</organism>
<dbReference type="AlphaFoldDB" id="A0A8E7EJT2"/>
<dbReference type="GeneID" id="65098715"/>
<keyword evidence="2" id="KW-1185">Reference proteome</keyword>
<evidence type="ECO:0000313" key="2">
    <source>
        <dbReference type="Proteomes" id="UP000680656"/>
    </source>
</evidence>
<gene>
    <name evidence="1" type="ORF">KHC33_15985</name>
</gene>
<dbReference type="RefSeq" id="WP_214419588.1">
    <property type="nucleotide sequence ID" value="NZ_CP075546.1"/>
</dbReference>
<protein>
    <submittedName>
        <fullName evidence="1">Uncharacterized protein</fullName>
    </submittedName>
</protein>
<reference evidence="1 2" key="1">
    <citation type="submission" date="2021-05" db="EMBL/GenBank/DDBJ databases">
        <title>A novel Methanospirillum isolate from a pyrite-forming mixed culture.</title>
        <authorList>
            <person name="Bunk B."/>
            <person name="Sproer C."/>
            <person name="Spring S."/>
            <person name="Pester M."/>
        </authorList>
    </citation>
    <scope>NUCLEOTIDE SEQUENCE [LARGE SCALE GENOMIC DNA]</scope>
    <source>
        <strain evidence="1 2">J.3.6.1-F.2.7.3</strain>
    </source>
</reference>
<proteinExistence type="predicted"/>
<dbReference type="EMBL" id="CP075546">
    <property type="protein sequence ID" value="QVV88785.1"/>
    <property type="molecule type" value="Genomic_DNA"/>
</dbReference>